<gene>
    <name evidence="2" type="ORF">OG563_23950</name>
</gene>
<evidence type="ECO:0000313" key="3">
    <source>
        <dbReference type="Proteomes" id="UP001432062"/>
    </source>
</evidence>
<proteinExistence type="predicted"/>
<organism evidence="2 3">
    <name type="scientific">Nocardia vinacea</name>
    <dbReference type="NCBI Taxonomy" id="96468"/>
    <lineage>
        <taxon>Bacteria</taxon>
        <taxon>Bacillati</taxon>
        <taxon>Actinomycetota</taxon>
        <taxon>Actinomycetes</taxon>
        <taxon>Mycobacteriales</taxon>
        <taxon>Nocardiaceae</taxon>
        <taxon>Nocardia</taxon>
    </lineage>
</organism>
<evidence type="ECO:0000256" key="1">
    <source>
        <dbReference type="SAM" id="MobiDB-lite"/>
    </source>
</evidence>
<accession>A0ABZ1YGK3</accession>
<evidence type="ECO:0000313" key="2">
    <source>
        <dbReference type="EMBL" id="WUV42329.1"/>
    </source>
</evidence>
<sequence>MSERSERIMNTAASAVMPEPSVSEAQAPMSERSERIMNTAASAVMPEPSVSEAQA</sequence>
<reference evidence="2" key="1">
    <citation type="submission" date="2022-10" db="EMBL/GenBank/DDBJ databases">
        <title>The complete genomes of actinobacterial strains from the NBC collection.</title>
        <authorList>
            <person name="Joergensen T.S."/>
            <person name="Alvarez Arevalo M."/>
            <person name="Sterndorff E.B."/>
            <person name="Faurdal D."/>
            <person name="Vuksanovic O."/>
            <person name="Mourched A.-S."/>
            <person name="Charusanti P."/>
            <person name="Shaw S."/>
            <person name="Blin K."/>
            <person name="Weber T."/>
        </authorList>
    </citation>
    <scope>NUCLEOTIDE SEQUENCE</scope>
    <source>
        <strain evidence="2">NBC_01482</strain>
    </source>
</reference>
<name>A0ABZ1YGK3_9NOCA</name>
<dbReference type="RefSeq" id="WP_329405130.1">
    <property type="nucleotide sequence ID" value="NZ_CP109441.1"/>
</dbReference>
<protein>
    <submittedName>
        <fullName evidence="2">Uncharacterized protein</fullName>
    </submittedName>
</protein>
<dbReference type="EMBL" id="CP109441">
    <property type="protein sequence ID" value="WUV42329.1"/>
    <property type="molecule type" value="Genomic_DNA"/>
</dbReference>
<feature type="region of interest" description="Disordered" evidence="1">
    <location>
        <begin position="1"/>
        <end position="31"/>
    </location>
</feature>
<dbReference type="Proteomes" id="UP001432062">
    <property type="component" value="Chromosome"/>
</dbReference>
<keyword evidence="3" id="KW-1185">Reference proteome</keyword>